<evidence type="ECO:0000259" key="10">
    <source>
        <dbReference type="Pfam" id="PF25994"/>
    </source>
</evidence>
<dbReference type="Proteomes" id="UP001138961">
    <property type="component" value="Unassembled WGS sequence"/>
</dbReference>
<dbReference type="Pfam" id="PF25994">
    <property type="entry name" value="HH_AprE"/>
    <property type="match status" value="1"/>
</dbReference>
<proteinExistence type="inferred from homology"/>
<dbReference type="Gene3D" id="2.40.50.100">
    <property type="match status" value="1"/>
</dbReference>
<evidence type="ECO:0000256" key="1">
    <source>
        <dbReference type="ARBA" id="ARBA00004377"/>
    </source>
</evidence>
<feature type="domain" description="AprE-like long alpha-helical hairpin" evidence="10">
    <location>
        <begin position="94"/>
        <end position="276"/>
    </location>
</feature>
<dbReference type="PANTHER" id="PTHR30386">
    <property type="entry name" value="MEMBRANE FUSION SUBUNIT OF EMRAB-TOLC MULTIDRUG EFFLUX PUMP"/>
    <property type="match status" value="1"/>
</dbReference>
<dbReference type="NCBIfam" id="TIGR01843">
    <property type="entry name" value="type_I_hlyD"/>
    <property type="match status" value="1"/>
</dbReference>
<dbReference type="EMBL" id="JAJATZ010000002">
    <property type="protein sequence ID" value="MCB5198814.1"/>
    <property type="molecule type" value="Genomic_DNA"/>
</dbReference>
<keyword evidence="8 9" id="KW-0472">Membrane</keyword>
<dbReference type="PRINTS" id="PR01490">
    <property type="entry name" value="RTXTOXIND"/>
</dbReference>
<dbReference type="Pfam" id="PF26002">
    <property type="entry name" value="Beta-barrel_AprE"/>
    <property type="match status" value="1"/>
</dbReference>
<reference evidence="12" key="1">
    <citation type="submission" date="2021-10" db="EMBL/GenBank/DDBJ databases">
        <title>Loktanella gaetbuli sp. nov., isolated from a tidal flat.</title>
        <authorList>
            <person name="Park S."/>
            <person name="Yoon J.-H."/>
        </authorList>
    </citation>
    <scope>NUCLEOTIDE SEQUENCE</scope>
    <source>
        <strain evidence="12">TSTF-M6</strain>
    </source>
</reference>
<evidence type="ECO:0000313" key="12">
    <source>
        <dbReference type="EMBL" id="MCB5198814.1"/>
    </source>
</evidence>
<comment type="caution">
    <text evidence="12">The sequence shown here is derived from an EMBL/GenBank/DDBJ whole genome shotgun (WGS) entry which is preliminary data.</text>
</comment>
<accession>A0ABS8BSU4</accession>
<evidence type="ECO:0000313" key="13">
    <source>
        <dbReference type="Proteomes" id="UP001138961"/>
    </source>
</evidence>
<feature type="transmembrane region" description="Helical" evidence="9">
    <location>
        <begin position="20"/>
        <end position="43"/>
    </location>
</feature>
<evidence type="ECO:0000256" key="8">
    <source>
        <dbReference type="ARBA" id="ARBA00023136"/>
    </source>
</evidence>
<dbReference type="InterPro" id="IPR050739">
    <property type="entry name" value="MFP"/>
</dbReference>
<evidence type="ECO:0000256" key="3">
    <source>
        <dbReference type="ARBA" id="ARBA00022448"/>
    </source>
</evidence>
<keyword evidence="13" id="KW-1185">Reference proteome</keyword>
<keyword evidence="3 9" id="KW-0813">Transport</keyword>
<evidence type="ECO:0000256" key="2">
    <source>
        <dbReference type="ARBA" id="ARBA00009477"/>
    </source>
</evidence>
<sequence>MTRHVTDRWSARGPVISGGLTLLMLLCGLGGWAVLANISGAVISPGQVEVDRSRQIVQHPDGGIVDRILVGEGQAVQAGDLLIALDHDELAGALAAVDAQILDMRAQQARLVAERDGDSAVQFAHDLRSAGGAAQDVIDGQRRLFAARIDTIRSKTAQLTRQRQQIAAQVLGLDAQQAALTTQRDLIASALADQQSLLNRGLAQASMVMALQREQAELAGRLGQVMAETARAAERMTEIDIQIAGLTMTRREEAITNLRNLRASMLDLAEHRRLLQHRVDRLAIRAPVSGVVYGLRVHAPRSVVQPADPLMYLVPQDRPRIITIRVRVGDVEQLFPGQQATVRFPAFDQRRTPELSAQVTQISADAFEDAQSGIPFFRAEVELNPGEIDRLPPDLILIPGMPVEVFVRTAGRSPLSYLIKPLSDYFARAFRES</sequence>
<dbReference type="InterPro" id="IPR058982">
    <property type="entry name" value="Beta-barrel_AprE"/>
</dbReference>
<dbReference type="Gene3D" id="2.40.30.170">
    <property type="match status" value="1"/>
</dbReference>
<evidence type="ECO:0000256" key="7">
    <source>
        <dbReference type="ARBA" id="ARBA00022989"/>
    </source>
</evidence>
<keyword evidence="6 9" id="KW-0812">Transmembrane</keyword>
<organism evidence="12 13">
    <name type="scientific">Loktanella gaetbuli</name>
    <dbReference type="NCBI Taxonomy" id="2881335"/>
    <lineage>
        <taxon>Bacteria</taxon>
        <taxon>Pseudomonadati</taxon>
        <taxon>Pseudomonadota</taxon>
        <taxon>Alphaproteobacteria</taxon>
        <taxon>Rhodobacterales</taxon>
        <taxon>Roseobacteraceae</taxon>
        <taxon>Loktanella</taxon>
    </lineage>
</organism>
<dbReference type="InterPro" id="IPR010129">
    <property type="entry name" value="T1SS_HlyD"/>
</dbReference>
<comment type="subcellular location">
    <subcellularLocation>
        <location evidence="1 9">Cell inner membrane</location>
        <topology evidence="1 9">Single-pass membrane protein</topology>
    </subcellularLocation>
</comment>
<evidence type="ECO:0000256" key="4">
    <source>
        <dbReference type="ARBA" id="ARBA00022475"/>
    </source>
</evidence>
<feature type="domain" description="AprE-like beta-barrel" evidence="11">
    <location>
        <begin position="321"/>
        <end position="409"/>
    </location>
</feature>
<evidence type="ECO:0000259" key="11">
    <source>
        <dbReference type="Pfam" id="PF26002"/>
    </source>
</evidence>
<keyword evidence="4 9" id="KW-1003">Cell membrane</keyword>
<evidence type="ECO:0000256" key="6">
    <source>
        <dbReference type="ARBA" id="ARBA00022692"/>
    </source>
</evidence>
<protein>
    <recommendedName>
        <fullName evidence="9">Membrane fusion protein (MFP) family protein</fullName>
    </recommendedName>
</protein>
<evidence type="ECO:0000256" key="5">
    <source>
        <dbReference type="ARBA" id="ARBA00022519"/>
    </source>
</evidence>
<gene>
    <name evidence="12" type="ORF">LGQ03_06140</name>
</gene>
<dbReference type="InterPro" id="IPR058781">
    <property type="entry name" value="HH_AprE-like"/>
</dbReference>
<dbReference type="RefSeq" id="WP_226747686.1">
    <property type="nucleotide sequence ID" value="NZ_JAJATZ010000002.1"/>
</dbReference>
<keyword evidence="7 9" id="KW-1133">Transmembrane helix</keyword>
<comment type="similarity">
    <text evidence="2 9">Belongs to the membrane fusion protein (MFP) (TC 8.A.1) family.</text>
</comment>
<dbReference type="PANTHER" id="PTHR30386:SF17">
    <property type="entry name" value="ALKALINE PROTEASE SECRETION PROTEIN APRE"/>
    <property type="match status" value="1"/>
</dbReference>
<keyword evidence="5 9" id="KW-0997">Cell inner membrane</keyword>
<name>A0ABS8BSU4_9RHOB</name>
<evidence type="ECO:0000256" key="9">
    <source>
        <dbReference type="RuleBase" id="RU365093"/>
    </source>
</evidence>